<name>A0A7G8Q5Q0_9GAMM</name>
<organism evidence="2 3">
    <name type="scientific">Dyella telluris</name>
    <dbReference type="NCBI Taxonomy" id="2763498"/>
    <lineage>
        <taxon>Bacteria</taxon>
        <taxon>Pseudomonadati</taxon>
        <taxon>Pseudomonadota</taxon>
        <taxon>Gammaproteobacteria</taxon>
        <taxon>Lysobacterales</taxon>
        <taxon>Rhodanobacteraceae</taxon>
        <taxon>Dyella</taxon>
    </lineage>
</organism>
<proteinExistence type="predicted"/>
<keyword evidence="3" id="KW-1185">Reference proteome</keyword>
<gene>
    <name evidence="2" type="ORF">H8F01_02790</name>
</gene>
<reference evidence="2 3" key="1">
    <citation type="submission" date="2020-08" db="EMBL/GenBank/DDBJ databases">
        <title>Dyella sp. G9 isolated from forest soil.</title>
        <authorList>
            <person name="Fu J."/>
            <person name="Qiu L."/>
        </authorList>
    </citation>
    <scope>NUCLEOTIDE SEQUENCE [LARGE SCALE GENOMIC DNA]</scope>
    <source>
        <strain evidence="2 3">G9</strain>
    </source>
</reference>
<evidence type="ECO:0000256" key="1">
    <source>
        <dbReference type="SAM" id="SignalP"/>
    </source>
</evidence>
<accession>A0A7G8Q5Q0</accession>
<protein>
    <submittedName>
        <fullName evidence="2">Uncharacterized protein</fullName>
    </submittedName>
</protein>
<evidence type="ECO:0000313" key="3">
    <source>
        <dbReference type="Proteomes" id="UP000515873"/>
    </source>
</evidence>
<dbReference type="RefSeq" id="WP_187057565.1">
    <property type="nucleotide sequence ID" value="NZ_CP060412.1"/>
</dbReference>
<sequence>MERCRVWASACLLAFAATAAVAQDDCDHRPFGAVVKQGVENPPDANDKWFPVDDHQAAPRPSRGLTLTSWGWGCSTTLIVDLDRARAAEIHRCSEGSSDYDALWARFAKRAQLVTHRVVRNKFEQWEALETRPLDKGDIAAFTCLANKAWSAPPPKIPEGAPVPPHSVSYVRLWDGRDVKFFGGYTRPESTAGDLLNLVYGWFRP</sequence>
<evidence type="ECO:0000313" key="2">
    <source>
        <dbReference type="EMBL" id="QNK02108.1"/>
    </source>
</evidence>
<keyword evidence="1" id="KW-0732">Signal</keyword>
<feature type="chain" id="PRO_5028804617" evidence="1">
    <location>
        <begin position="23"/>
        <end position="205"/>
    </location>
</feature>
<dbReference type="Proteomes" id="UP000515873">
    <property type="component" value="Chromosome"/>
</dbReference>
<feature type="signal peptide" evidence="1">
    <location>
        <begin position="1"/>
        <end position="22"/>
    </location>
</feature>
<dbReference type="AlphaFoldDB" id="A0A7G8Q5Q0"/>
<dbReference type="EMBL" id="CP060412">
    <property type="protein sequence ID" value="QNK02108.1"/>
    <property type="molecule type" value="Genomic_DNA"/>
</dbReference>
<dbReference type="KEGG" id="dtl:H8F01_02790"/>